<comment type="pathway">
    <text evidence="2">Phospholipid metabolism; phosphatidylglycerol biosynthesis; phosphatidylglycerol from CDP-diacylglycerol: step 1/2.</text>
</comment>
<keyword evidence="13" id="KW-1208">Phospholipid metabolism</keyword>
<dbReference type="HOGENOM" id="CLU_051314_2_1_4"/>
<dbReference type="PIRSF" id="PIRSF000847">
    <property type="entry name" value="Phos_ph_gly_syn"/>
    <property type="match status" value="1"/>
</dbReference>
<accession>A0A0D6EUS2</accession>
<evidence type="ECO:0000256" key="9">
    <source>
        <dbReference type="ARBA" id="ARBA00022989"/>
    </source>
</evidence>
<dbReference type="NCBIfam" id="TIGR00560">
    <property type="entry name" value="pgsA"/>
    <property type="match status" value="1"/>
</dbReference>
<keyword evidence="7 16" id="KW-0808">Transferase</keyword>
<evidence type="ECO:0000256" key="11">
    <source>
        <dbReference type="ARBA" id="ARBA00023136"/>
    </source>
</evidence>
<dbReference type="InterPro" id="IPR050324">
    <property type="entry name" value="CDP-alcohol_PTase-I"/>
</dbReference>
<keyword evidence="10" id="KW-0443">Lipid metabolism</keyword>
<evidence type="ECO:0000256" key="10">
    <source>
        <dbReference type="ARBA" id="ARBA00023098"/>
    </source>
</evidence>
<dbReference type="InterPro" id="IPR043130">
    <property type="entry name" value="CDP-OH_PTrfase_TM_dom"/>
</dbReference>
<dbReference type="Gene3D" id="1.20.120.1760">
    <property type="match status" value="1"/>
</dbReference>
<dbReference type="InterPro" id="IPR048254">
    <property type="entry name" value="CDP_ALCOHOL_P_TRANSF_CS"/>
</dbReference>
<sequence>MKINVPNALTFFRVFLIPCFVGIYYLPHTLIGQPLMNWIGAGIFLFAAITDWLDGFFARYLNQVSKFGAFFDPVADKLMVVAALLVLVELDRVNAIISLVIIGRELSISSLREWMATIGKPGGMAVMFVGKLKTTIQMIAILMLLYWDNLWFINVKWIGNILINIAALLTVISMGYYIRMAWPTLRKSIKIR</sequence>
<dbReference type="RefSeq" id="WP_046487497.1">
    <property type="nucleotide sequence ID" value="NZ_CP040978.1"/>
</dbReference>
<proteinExistence type="inferred from homology"/>
<dbReference type="OrthoDB" id="9796672at2"/>
<evidence type="ECO:0000256" key="4">
    <source>
        <dbReference type="ARBA" id="ARBA00013170"/>
    </source>
</evidence>
<dbReference type="Proteomes" id="UP000064007">
    <property type="component" value="Chromosome 1"/>
</dbReference>
<evidence type="ECO:0000256" key="3">
    <source>
        <dbReference type="ARBA" id="ARBA00010441"/>
    </source>
</evidence>
<dbReference type="AlphaFoldDB" id="A0A0D6EUS2"/>
<dbReference type="GeneID" id="99989796"/>
<evidence type="ECO:0000256" key="6">
    <source>
        <dbReference type="ARBA" id="ARBA00022516"/>
    </source>
</evidence>
<evidence type="ECO:0000313" key="18">
    <source>
        <dbReference type="EMBL" id="CEZ19347.1"/>
    </source>
</evidence>
<evidence type="ECO:0000313" key="19">
    <source>
        <dbReference type="Proteomes" id="UP000064007"/>
    </source>
</evidence>
<keyword evidence="9 17" id="KW-1133">Transmembrane helix</keyword>
<evidence type="ECO:0000256" key="5">
    <source>
        <dbReference type="ARBA" id="ARBA00014944"/>
    </source>
</evidence>
<keyword evidence="12" id="KW-0594">Phospholipid biosynthesis</keyword>
<dbReference type="GO" id="GO:0016020">
    <property type="term" value="C:membrane"/>
    <property type="evidence" value="ECO:0007669"/>
    <property type="project" value="UniProtKB-SubCell"/>
</dbReference>
<keyword evidence="19" id="KW-1185">Reference proteome</keyword>
<dbReference type="KEGG" id="mbat:BN1208_0454"/>
<comment type="subcellular location">
    <subcellularLocation>
        <location evidence="1">Membrane</location>
        <topology evidence="1">Multi-pass membrane protein</topology>
    </subcellularLocation>
</comment>
<organism evidence="18 19">
    <name type="scientific">Candidatus Methylopumilus planktonicus</name>
    <dbReference type="NCBI Taxonomy" id="1581557"/>
    <lineage>
        <taxon>Bacteria</taxon>
        <taxon>Pseudomonadati</taxon>
        <taxon>Pseudomonadota</taxon>
        <taxon>Betaproteobacteria</taxon>
        <taxon>Nitrosomonadales</taxon>
        <taxon>Methylophilaceae</taxon>
        <taxon>Candidatus Methylopumilus</taxon>
    </lineage>
</organism>
<dbReference type="STRING" id="1581557.BN1208_0454"/>
<evidence type="ECO:0000256" key="16">
    <source>
        <dbReference type="RuleBase" id="RU003750"/>
    </source>
</evidence>
<feature type="transmembrane region" description="Helical" evidence="17">
    <location>
        <begin position="38"/>
        <end position="58"/>
    </location>
</feature>
<evidence type="ECO:0000256" key="2">
    <source>
        <dbReference type="ARBA" id="ARBA00005042"/>
    </source>
</evidence>
<evidence type="ECO:0000256" key="8">
    <source>
        <dbReference type="ARBA" id="ARBA00022692"/>
    </source>
</evidence>
<dbReference type="InterPro" id="IPR000462">
    <property type="entry name" value="CDP-OH_P_trans"/>
</dbReference>
<dbReference type="Pfam" id="PF01066">
    <property type="entry name" value="CDP-OH_P_transf"/>
    <property type="match status" value="1"/>
</dbReference>
<evidence type="ECO:0000256" key="17">
    <source>
        <dbReference type="SAM" id="Phobius"/>
    </source>
</evidence>
<keyword evidence="8 17" id="KW-0812">Transmembrane</keyword>
<protein>
    <recommendedName>
        <fullName evidence="5 15">CDP-diacylglycerol--glycerol-3-phosphate 3-phosphatidyltransferase</fullName>
        <ecNumber evidence="4 15">2.7.8.5</ecNumber>
    </recommendedName>
</protein>
<dbReference type="InterPro" id="IPR004570">
    <property type="entry name" value="Phosphatidylglycerol_P_synth"/>
</dbReference>
<evidence type="ECO:0000256" key="12">
    <source>
        <dbReference type="ARBA" id="ARBA00023209"/>
    </source>
</evidence>
<dbReference type="EMBL" id="LN827929">
    <property type="protein sequence ID" value="CEZ19347.1"/>
    <property type="molecule type" value="Genomic_DNA"/>
</dbReference>
<reference evidence="19" key="1">
    <citation type="submission" date="2014-12" db="EMBL/GenBank/DDBJ databases">
        <authorList>
            <person name="Salcher M.M."/>
        </authorList>
    </citation>
    <scope>NUCLEOTIDE SEQUENCE [LARGE SCALE GENOMIC DNA]</scope>
    <source>
        <strain evidence="19">MMS-10A-171</strain>
    </source>
</reference>
<feature type="transmembrane region" description="Helical" evidence="17">
    <location>
        <begin position="157"/>
        <end position="178"/>
    </location>
</feature>
<comment type="similarity">
    <text evidence="3 16">Belongs to the CDP-alcohol phosphatidyltransferase class-I family.</text>
</comment>
<evidence type="ECO:0000256" key="15">
    <source>
        <dbReference type="NCBIfam" id="TIGR00560"/>
    </source>
</evidence>
<dbReference type="GO" id="GO:0046474">
    <property type="term" value="P:glycerophospholipid biosynthetic process"/>
    <property type="evidence" value="ECO:0007669"/>
    <property type="project" value="TreeGrafter"/>
</dbReference>
<gene>
    <name evidence="18" type="primary">pgsA</name>
    <name evidence="18" type="ORF">BN1208_0454</name>
</gene>
<dbReference type="EC" id="2.7.8.5" evidence="4 15"/>
<evidence type="ECO:0000256" key="1">
    <source>
        <dbReference type="ARBA" id="ARBA00004141"/>
    </source>
</evidence>
<evidence type="ECO:0000256" key="13">
    <source>
        <dbReference type="ARBA" id="ARBA00023264"/>
    </source>
</evidence>
<feature type="transmembrane region" description="Helical" evidence="17">
    <location>
        <begin position="6"/>
        <end position="26"/>
    </location>
</feature>
<feature type="transmembrane region" description="Helical" evidence="17">
    <location>
        <begin position="123"/>
        <end position="145"/>
    </location>
</feature>
<keyword evidence="11 17" id="KW-0472">Membrane</keyword>
<dbReference type="GO" id="GO:0008444">
    <property type="term" value="F:CDP-diacylglycerol-glycerol-3-phosphate 3-phosphatidyltransferase activity"/>
    <property type="evidence" value="ECO:0007669"/>
    <property type="project" value="UniProtKB-UniRule"/>
</dbReference>
<name>A0A0D6EUS2_9PROT</name>
<comment type="catalytic activity">
    <reaction evidence="14">
        <text>a CDP-1,2-diacyl-sn-glycerol + sn-glycerol 3-phosphate = a 1,2-diacyl-sn-glycero-3-phospho-(1'-sn-glycero-3'-phosphate) + CMP + H(+)</text>
        <dbReference type="Rhea" id="RHEA:12593"/>
        <dbReference type="ChEBI" id="CHEBI:15378"/>
        <dbReference type="ChEBI" id="CHEBI:57597"/>
        <dbReference type="ChEBI" id="CHEBI:58332"/>
        <dbReference type="ChEBI" id="CHEBI:60110"/>
        <dbReference type="ChEBI" id="CHEBI:60377"/>
        <dbReference type="EC" id="2.7.8.5"/>
    </reaction>
</comment>
<dbReference type="PANTHER" id="PTHR14269">
    <property type="entry name" value="CDP-DIACYLGLYCEROL--GLYCEROL-3-PHOSPHATE 3-PHOSPHATIDYLTRANSFERASE-RELATED"/>
    <property type="match status" value="1"/>
</dbReference>
<evidence type="ECO:0000256" key="14">
    <source>
        <dbReference type="ARBA" id="ARBA00048586"/>
    </source>
</evidence>
<evidence type="ECO:0000256" key="7">
    <source>
        <dbReference type="ARBA" id="ARBA00022679"/>
    </source>
</evidence>
<dbReference type="PROSITE" id="PS00379">
    <property type="entry name" value="CDP_ALCOHOL_P_TRANSF"/>
    <property type="match status" value="1"/>
</dbReference>
<keyword evidence="6" id="KW-0444">Lipid biosynthesis</keyword>
<dbReference type="PANTHER" id="PTHR14269:SF62">
    <property type="entry name" value="CDP-DIACYLGLYCEROL--GLYCEROL-3-PHOSPHATE 3-PHOSPHATIDYLTRANSFERASE 1, CHLOROPLASTIC"/>
    <property type="match status" value="1"/>
</dbReference>